<keyword evidence="14 15" id="KW-0472">Membrane</keyword>
<dbReference type="FunFam" id="3.30.70.100:FF:000001">
    <property type="entry name" value="ATPase copper transporting beta"/>
    <property type="match status" value="2"/>
</dbReference>
<evidence type="ECO:0000256" key="16">
    <source>
        <dbReference type="SAM" id="SignalP"/>
    </source>
</evidence>
<dbReference type="OrthoDB" id="432719at2759"/>
<evidence type="ECO:0000313" key="19">
    <source>
        <dbReference type="Proteomes" id="UP000241769"/>
    </source>
</evidence>
<dbReference type="InterPro" id="IPR018303">
    <property type="entry name" value="ATPase_P-typ_P_site"/>
</dbReference>
<dbReference type="InterPro" id="IPR036514">
    <property type="entry name" value="SGNH_hydro_sf"/>
</dbReference>
<dbReference type="Gene3D" id="3.40.1110.10">
    <property type="entry name" value="Calcium-transporting ATPase, cytoplasmic domain N"/>
    <property type="match status" value="2"/>
</dbReference>
<dbReference type="Gene3D" id="3.40.50.1110">
    <property type="entry name" value="SGNH hydrolase"/>
    <property type="match status" value="1"/>
</dbReference>
<gene>
    <name evidence="18" type="ORF">PROFUN_04459</name>
</gene>
<evidence type="ECO:0000256" key="10">
    <source>
        <dbReference type="ARBA" id="ARBA00022967"/>
    </source>
</evidence>
<keyword evidence="6" id="KW-0677">Repeat</keyword>
<dbReference type="PROSITE" id="PS00154">
    <property type="entry name" value="ATPASE_E1_E2"/>
    <property type="match status" value="1"/>
</dbReference>
<dbReference type="InterPro" id="IPR005181">
    <property type="entry name" value="SASA"/>
</dbReference>
<dbReference type="Gene3D" id="3.40.50.1000">
    <property type="entry name" value="HAD superfamily/HAD-like"/>
    <property type="match status" value="1"/>
</dbReference>
<feature type="chain" id="PRO_5015171879" description="P-type Cu(+) transporter" evidence="16">
    <location>
        <begin position="17"/>
        <end position="1621"/>
    </location>
</feature>
<evidence type="ECO:0000256" key="8">
    <source>
        <dbReference type="ARBA" id="ARBA00022801"/>
    </source>
</evidence>
<dbReference type="PANTHER" id="PTHR46594">
    <property type="entry name" value="P-TYPE CATION-TRANSPORTING ATPASE"/>
    <property type="match status" value="1"/>
</dbReference>
<dbReference type="InterPro" id="IPR044492">
    <property type="entry name" value="P_typ_ATPase_HD_dom"/>
</dbReference>
<dbReference type="SUPFAM" id="SSF55008">
    <property type="entry name" value="HMA, heavy metal-associated domain"/>
    <property type="match status" value="2"/>
</dbReference>
<dbReference type="FunCoup" id="A0A2P6NVN8">
    <property type="interactions" value="97"/>
</dbReference>
<dbReference type="Pfam" id="PF00403">
    <property type="entry name" value="HMA"/>
    <property type="match status" value="2"/>
</dbReference>
<evidence type="ECO:0000259" key="17">
    <source>
        <dbReference type="PROSITE" id="PS50846"/>
    </source>
</evidence>
<dbReference type="InterPro" id="IPR036412">
    <property type="entry name" value="HAD-like_sf"/>
</dbReference>
<dbReference type="InterPro" id="IPR036163">
    <property type="entry name" value="HMA_dom_sf"/>
</dbReference>
<dbReference type="InterPro" id="IPR008250">
    <property type="entry name" value="ATPase_P-typ_transduc_dom_A_sf"/>
</dbReference>
<dbReference type="GO" id="GO:0005507">
    <property type="term" value="F:copper ion binding"/>
    <property type="evidence" value="ECO:0007669"/>
    <property type="project" value="InterPro"/>
</dbReference>
<feature type="transmembrane region" description="Helical" evidence="15">
    <location>
        <begin position="1149"/>
        <end position="1174"/>
    </location>
</feature>
<dbReference type="SFLD" id="SFLDG00002">
    <property type="entry name" value="C1.7:_P-type_atpase_like"/>
    <property type="match status" value="1"/>
</dbReference>
<dbReference type="NCBIfam" id="TIGR00003">
    <property type="entry name" value="copper ion binding protein"/>
    <property type="match status" value="2"/>
</dbReference>
<feature type="transmembrane region" description="Helical" evidence="15">
    <location>
        <begin position="1544"/>
        <end position="1563"/>
    </location>
</feature>
<dbReference type="GO" id="GO:0140581">
    <property type="term" value="F:P-type monovalent copper transporter activity"/>
    <property type="evidence" value="ECO:0007669"/>
    <property type="project" value="UniProtKB-EC"/>
</dbReference>
<dbReference type="Gene3D" id="3.30.70.100">
    <property type="match status" value="2"/>
</dbReference>
<dbReference type="InterPro" id="IPR059000">
    <property type="entry name" value="ATPase_P-type_domA"/>
</dbReference>
<evidence type="ECO:0000256" key="4">
    <source>
        <dbReference type="ARBA" id="ARBA00022692"/>
    </source>
</evidence>
<proteinExistence type="predicted"/>
<dbReference type="InterPro" id="IPR023214">
    <property type="entry name" value="HAD_sf"/>
</dbReference>
<keyword evidence="3" id="KW-0813">Transport</keyword>
<dbReference type="InParanoid" id="A0A2P6NVN8"/>
<keyword evidence="11 15" id="KW-1133">Transmembrane helix</keyword>
<dbReference type="EMBL" id="MDYQ01000015">
    <property type="protein sequence ID" value="PRP88031.1"/>
    <property type="molecule type" value="Genomic_DNA"/>
</dbReference>
<evidence type="ECO:0000256" key="2">
    <source>
        <dbReference type="ARBA" id="ARBA00012517"/>
    </source>
</evidence>
<feature type="transmembrane region" description="Helical" evidence="15">
    <location>
        <begin position="1194"/>
        <end position="1216"/>
    </location>
</feature>
<comment type="caution">
    <text evidence="18">The sequence shown here is derived from an EMBL/GenBank/DDBJ whole genome shotgun (WGS) entry which is preliminary data.</text>
</comment>
<feature type="transmembrane region" description="Helical" evidence="15">
    <location>
        <begin position="923"/>
        <end position="940"/>
    </location>
</feature>
<dbReference type="InterPro" id="IPR017969">
    <property type="entry name" value="Heavy-metal-associated_CS"/>
</dbReference>
<evidence type="ECO:0000256" key="15">
    <source>
        <dbReference type="SAM" id="Phobius"/>
    </source>
</evidence>
<evidence type="ECO:0000256" key="5">
    <source>
        <dbReference type="ARBA" id="ARBA00022723"/>
    </source>
</evidence>
<dbReference type="InterPro" id="IPR006122">
    <property type="entry name" value="HMA_Cu_ion-bd"/>
</dbReference>
<keyword evidence="4 15" id="KW-0812">Transmembrane</keyword>
<keyword evidence="13" id="KW-0406">Ion transport</keyword>
<evidence type="ECO:0000256" key="7">
    <source>
        <dbReference type="ARBA" id="ARBA00022741"/>
    </source>
</evidence>
<dbReference type="CDD" id="cd00161">
    <property type="entry name" value="beta-trefoil_Ricin-like"/>
    <property type="match status" value="1"/>
</dbReference>
<dbReference type="Pfam" id="PF00122">
    <property type="entry name" value="E1-E2_ATPase"/>
    <property type="match status" value="1"/>
</dbReference>
<dbReference type="InterPro" id="IPR001757">
    <property type="entry name" value="P_typ_ATPase"/>
</dbReference>
<dbReference type="SUPFAM" id="SSF50370">
    <property type="entry name" value="Ricin B-like lectins"/>
    <property type="match status" value="1"/>
</dbReference>
<dbReference type="PRINTS" id="PR00943">
    <property type="entry name" value="CUATPASE"/>
</dbReference>
<feature type="transmembrane region" description="Helical" evidence="15">
    <location>
        <begin position="989"/>
        <end position="1009"/>
    </location>
</feature>
<feature type="domain" description="HMA" evidence="17">
    <location>
        <begin position="797"/>
        <end position="863"/>
    </location>
</feature>
<reference evidence="18 19" key="1">
    <citation type="journal article" date="2018" name="Genome Biol. Evol.">
        <title>Multiple Roots of Fruiting Body Formation in Amoebozoa.</title>
        <authorList>
            <person name="Hillmann F."/>
            <person name="Forbes G."/>
            <person name="Novohradska S."/>
            <person name="Ferling I."/>
            <person name="Riege K."/>
            <person name="Groth M."/>
            <person name="Westermann M."/>
            <person name="Marz M."/>
            <person name="Spaller T."/>
            <person name="Winckler T."/>
            <person name="Schaap P."/>
            <person name="Glockner G."/>
        </authorList>
    </citation>
    <scope>NUCLEOTIDE SEQUENCE [LARGE SCALE GENOMIC DNA]</scope>
    <source>
        <strain evidence="18 19">Jena</strain>
    </source>
</reference>
<dbReference type="InterPro" id="IPR006121">
    <property type="entry name" value="HMA_dom"/>
</dbReference>
<keyword evidence="7" id="KW-0547">Nucleotide-binding</keyword>
<dbReference type="PRINTS" id="PR00119">
    <property type="entry name" value="CATATPASE"/>
</dbReference>
<dbReference type="SUPFAM" id="SSF56784">
    <property type="entry name" value="HAD-like"/>
    <property type="match status" value="1"/>
</dbReference>
<dbReference type="CDD" id="cd00371">
    <property type="entry name" value="HMA"/>
    <property type="match status" value="2"/>
</dbReference>
<keyword evidence="8" id="KW-0378">Hydrolase</keyword>
<dbReference type="InterPro" id="IPR023298">
    <property type="entry name" value="ATPase_P-typ_TM_dom_sf"/>
</dbReference>
<dbReference type="InterPro" id="IPR035992">
    <property type="entry name" value="Ricin_B-like_lectins"/>
</dbReference>
<dbReference type="FunFam" id="2.70.150.10:FF:000002">
    <property type="entry name" value="Copper-transporting ATPase 1, putative"/>
    <property type="match status" value="1"/>
</dbReference>
<dbReference type="SUPFAM" id="SSF81665">
    <property type="entry name" value="Calcium ATPase, transmembrane domain M"/>
    <property type="match status" value="1"/>
</dbReference>
<feature type="transmembrane region" description="Helical" evidence="15">
    <location>
        <begin position="1515"/>
        <end position="1538"/>
    </location>
</feature>
<sequence>MMRSLLLISFVLSVWGALLQSGYTNNMVLQRAPQQAILAGNGLNGSAAVIVNFNGRNGTATADATGAWNYSLPATSAGGPYTIKVYSGSSQQQLTNVLFGDVILCSGQSNMQFTMSNIFDSGTYLSTASNYTDIRLLKEYSGGWNINSPSALSGFSAVCYLSALFTYNTSRIPLGLFFTAVGGTQIELWSPPGTQGNCYGYDVPAYASLYNGHIAPFLPQRISAVIWYQGEANFNSAGIYNCQLKNLIQSWRANFGYNDSSLPWFIVQLAGWPAGNYHGVSSLREAQKNVADTVPNVSIYTATDLHDMQAPAGRIHPRNKVPVGLRISNGLLNKLYNKNLVSAGASFNKLESVKTVAMNTTSSNITLTISFVADQTAQGLSIRQVNCSDPEVLGYCNNLFEVSVQIAGAAAVPTKWIAVQQYSLQNGMLVLSTVIPVNSSYTGWRYAWEDIPPMVLYNAANYPTLPYQSQAPSLFPSDGYYTIGYIQYNYGIGYKNGPVVEGVPLSIVNNIYPVWLYQSDSDHFGTLRHNSTGLYLTVSDNCSLISLQAQSGQPDQRWTMIYSGYDDLRYSIYNSVCGWKVITNYCNFNNNITLVDVSTSGPTACGVWSLSLIEPAPPSTTTSRSTQSTAWTSSHNDTVSTAAIPNRGSLLSFSAALVYAFLFTSTVSYCVFRTPGLPCTVVKHCTVCVVILVHRSIDITHRTLIVLNMPGEGPPATVDRRKVVLSVGGMTCGACVATIENYVGCQDGVISVSVALLSEKAEVYYDYNITEEEKVREAIEDVGFQAKILEQKQTKGDVVNLSIGGMTCASCVSIIENVVGSHTGVKEISVNLTTNSAKVLYDSDLTGPRSIISAIEDVGFTASLAQEPTNDSLNRTEELEYLKGQLHLSLMFSVPVFLIGMVFMEIRSLDRILMWNPFVEGLPLSHCLLWALTTPVQFHIGKRFYIGAYKSLKHGGGNMDVLVVLGTTAAYLYSVLAIFLNIFDPMNHAMVFFETSATLITFIILGKYFETLAKGRTSEAIQKLMVLQPSIATLLVLDDNGQVVEEKNMDIDLIQRGDHLKVIPGSKVPTDGVVVSGDSSLDESMITGESLPVSKSPGDQLIGGTINLSGLIHMKATKVGKDTGLSQIIRLVQEAQTDKAPIQNLADKVAGVFVPSVIVLSLATFFVWVIILHAYGVPTMFEHSAEGEGKLNRWLLALRFCISVVVIACPCALGLATPTAIMVGTGVGASLGVLIKGGAVLETAYRVTAIAFDKTGTLTSGKPSVVDSFVVNGGQRSVEKLFWEQVASAERASEHPIAKSAVKYATEYFSVKFSEPEEFVVKPGEGITCKIKGVRVMVGSRKFLISNNVSIESDVEEAIMTQERQGRTVSLASFDGRFAGFFAAADTVKPEAKATISALRILGIETWMITGDNRSTANAIAAQLGITNVFAEVLPSQKAKKIKELKDRGYITAMVGDGINDSVALAEADVGIAIGAGTDVAMEAAGMILVKSDLRDVVVAVDLSRKTFRKIQMNYLWAIIYNVLGIPLAAGVLVPWHIEIPPMLAGFAMAFSSVSVVVSSLLLKRYKKPDIHNIKKPSSSNPLKAGSEWLRKQGENMDVYRKVSRDDRDALLGNNVPLETV</sequence>
<evidence type="ECO:0000256" key="9">
    <source>
        <dbReference type="ARBA" id="ARBA00022840"/>
    </source>
</evidence>
<feature type="transmembrane region" description="Helical" evidence="15">
    <location>
        <begin position="650"/>
        <end position="672"/>
    </location>
</feature>
<dbReference type="Pfam" id="PF03629">
    <property type="entry name" value="SASA"/>
    <property type="match status" value="1"/>
</dbReference>
<dbReference type="PANTHER" id="PTHR46594:SF4">
    <property type="entry name" value="P-TYPE CATION-TRANSPORTING ATPASE"/>
    <property type="match status" value="1"/>
</dbReference>
<keyword evidence="16" id="KW-0732">Signal</keyword>
<dbReference type="InterPro" id="IPR027256">
    <property type="entry name" value="P-typ_ATPase_IB"/>
</dbReference>
<dbReference type="PROSITE" id="PS01047">
    <property type="entry name" value="HMA_1"/>
    <property type="match status" value="2"/>
</dbReference>
<dbReference type="Proteomes" id="UP000241769">
    <property type="component" value="Unassembled WGS sequence"/>
</dbReference>
<organism evidence="18 19">
    <name type="scientific">Planoprotostelium fungivorum</name>
    <dbReference type="NCBI Taxonomy" id="1890364"/>
    <lineage>
        <taxon>Eukaryota</taxon>
        <taxon>Amoebozoa</taxon>
        <taxon>Evosea</taxon>
        <taxon>Variosea</taxon>
        <taxon>Cavosteliida</taxon>
        <taxon>Cavosteliaceae</taxon>
        <taxon>Planoprotostelium</taxon>
    </lineage>
</organism>
<dbReference type="InterPro" id="IPR023299">
    <property type="entry name" value="ATPase_P-typ_cyto_dom_N"/>
</dbReference>
<evidence type="ECO:0000256" key="12">
    <source>
        <dbReference type="ARBA" id="ARBA00023008"/>
    </source>
</evidence>
<dbReference type="PROSITE" id="PS50231">
    <property type="entry name" value="RICIN_B_LECTIN"/>
    <property type="match status" value="1"/>
</dbReference>
<dbReference type="CDD" id="cd02094">
    <property type="entry name" value="P-type_ATPase_Cu-like"/>
    <property type="match status" value="1"/>
</dbReference>
<evidence type="ECO:0000313" key="18">
    <source>
        <dbReference type="EMBL" id="PRP88031.1"/>
    </source>
</evidence>
<dbReference type="STRING" id="1890364.A0A2P6NVN8"/>
<dbReference type="GO" id="GO:0016887">
    <property type="term" value="F:ATP hydrolysis activity"/>
    <property type="evidence" value="ECO:0007669"/>
    <property type="project" value="InterPro"/>
</dbReference>
<feature type="signal peptide" evidence="16">
    <location>
        <begin position="1"/>
        <end position="16"/>
    </location>
</feature>
<dbReference type="NCBIfam" id="TIGR01494">
    <property type="entry name" value="ATPase_P-type"/>
    <property type="match status" value="2"/>
</dbReference>
<feature type="transmembrane region" description="Helical" evidence="15">
    <location>
        <begin position="885"/>
        <end position="903"/>
    </location>
</feature>
<protein>
    <recommendedName>
        <fullName evidence="2">P-type Cu(+) transporter</fullName>
        <ecNumber evidence="2">7.2.2.8</ecNumber>
    </recommendedName>
</protein>
<keyword evidence="19" id="KW-1185">Reference proteome</keyword>
<evidence type="ECO:0000256" key="14">
    <source>
        <dbReference type="ARBA" id="ARBA00023136"/>
    </source>
</evidence>
<accession>A0A2P6NVN8</accession>
<name>A0A2P6NVN8_9EUKA</name>
<feature type="domain" description="HMA" evidence="17">
    <location>
        <begin position="721"/>
        <end position="787"/>
    </location>
</feature>
<keyword evidence="12" id="KW-0186">Copper</keyword>
<dbReference type="SFLD" id="SFLDS00003">
    <property type="entry name" value="Haloacid_Dehalogenase"/>
    <property type="match status" value="1"/>
</dbReference>
<dbReference type="SUPFAM" id="SSF52266">
    <property type="entry name" value="SGNH hydrolase"/>
    <property type="match status" value="1"/>
</dbReference>
<dbReference type="EC" id="7.2.2.8" evidence="2"/>
<evidence type="ECO:0000256" key="1">
    <source>
        <dbReference type="ARBA" id="ARBA00004370"/>
    </source>
</evidence>
<dbReference type="SFLD" id="SFLDF00027">
    <property type="entry name" value="p-type_atpase"/>
    <property type="match status" value="1"/>
</dbReference>
<evidence type="ECO:0000256" key="13">
    <source>
        <dbReference type="ARBA" id="ARBA00023065"/>
    </source>
</evidence>
<keyword evidence="5" id="KW-0479">Metal-binding</keyword>
<evidence type="ECO:0000256" key="6">
    <source>
        <dbReference type="ARBA" id="ARBA00022737"/>
    </source>
</evidence>
<dbReference type="Pfam" id="PF00702">
    <property type="entry name" value="Hydrolase"/>
    <property type="match status" value="1"/>
</dbReference>
<feature type="transmembrane region" description="Helical" evidence="15">
    <location>
        <begin position="961"/>
        <end position="983"/>
    </location>
</feature>
<dbReference type="NCBIfam" id="TIGR01525">
    <property type="entry name" value="ATPase-IB_hvy"/>
    <property type="match status" value="1"/>
</dbReference>
<dbReference type="GO" id="GO:0016020">
    <property type="term" value="C:membrane"/>
    <property type="evidence" value="ECO:0007669"/>
    <property type="project" value="UniProtKB-SubCell"/>
</dbReference>
<dbReference type="PRINTS" id="PR00942">
    <property type="entry name" value="CUATPASEI"/>
</dbReference>
<evidence type="ECO:0000256" key="11">
    <source>
        <dbReference type="ARBA" id="ARBA00022989"/>
    </source>
</evidence>
<dbReference type="SUPFAM" id="SSF81653">
    <property type="entry name" value="Calcium ATPase, transduction domain A"/>
    <property type="match status" value="1"/>
</dbReference>
<comment type="subcellular location">
    <subcellularLocation>
        <location evidence="1">Membrane</location>
    </subcellularLocation>
</comment>
<dbReference type="PROSITE" id="PS50846">
    <property type="entry name" value="HMA_2"/>
    <property type="match status" value="2"/>
</dbReference>
<dbReference type="GO" id="GO:0005524">
    <property type="term" value="F:ATP binding"/>
    <property type="evidence" value="ECO:0007669"/>
    <property type="project" value="UniProtKB-KW"/>
</dbReference>
<dbReference type="Gene3D" id="2.70.150.10">
    <property type="entry name" value="Calcium-transporting ATPase, cytoplasmic transduction domain A"/>
    <property type="match status" value="1"/>
</dbReference>
<keyword evidence="9" id="KW-0067">ATP-binding</keyword>
<keyword evidence="10" id="KW-1278">Translocase</keyword>
<evidence type="ECO:0000256" key="3">
    <source>
        <dbReference type="ARBA" id="ARBA00022448"/>
    </source>
</evidence>